<dbReference type="AlphaFoldDB" id="A0A059FD32"/>
<sequence length="151" mass="17137">MLIYYFAIAGLLAWGISLGWRWKETRAFAPDVLAAKKRDKEIPEDVTDVEFTDLYLRSEGPRGETYFFACAAILFLLLGPFVAGFNAVWNMFWLMSGKSPVFETGTLIHTFMVFLTFMFATIGLLAIAMRRYYALMPPNLKQVIRDLNGGA</sequence>
<dbReference type="OrthoDB" id="7618954at2"/>
<keyword evidence="1" id="KW-1133">Transmembrane helix</keyword>
<gene>
    <name evidence="2" type="ORF">HJA_08774</name>
</gene>
<protein>
    <submittedName>
        <fullName evidence="2">Uncharacterized protein</fullName>
    </submittedName>
</protein>
<dbReference type="eggNOG" id="ENOG5033YCY">
    <property type="taxonomic scope" value="Bacteria"/>
</dbReference>
<organism evidence="2 3">
    <name type="scientific">Hyphomonas jannaschiana VP2</name>
    <dbReference type="NCBI Taxonomy" id="1280952"/>
    <lineage>
        <taxon>Bacteria</taxon>
        <taxon>Pseudomonadati</taxon>
        <taxon>Pseudomonadota</taxon>
        <taxon>Alphaproteobacteria</taxon>
        <taxon>Hyphomonadales</taxon>
        <taxon>Hyphomonadaceae</taxon>
        <taxon>Hyphomonas</taxon>
    </lineage>
</organism>
<feature type="transmembrane region" description="Helical" evidence="1">
    <location>
        <begin position="107"/>
        <end position="128"/>
    </location>
</feature>
<comment type="caution">
    <text evidence="2">The sequence shown here is derived from an EMBL/GenBank/DDBJ whole genome shotgun (WGS) entry which is preliminary data.</text>
</comment>
<evidence type="ECO:0000256" key="1">
    <source>
        <dbReference type="SAM" id="Phobius"/>
    </source>
</evidence>
<dbReference type="EMBL" id="ARYJ01000005">
    <property type="protein sequence ID" value="KCZ88448.1"/>
    <property type="molecule type" value="Genomic_DNA"/>
</dbReference>
<evidence type="ECO:0000313" key="3">
    <source>
        <dbReference type="Proteomes" id="UP000024816"/>
    </source>
</evidence>
<dbReference type="PATRIC" id="fig|1280952.3.peg.1748"/>
<dbReference type="Proteomes" id="UP000024816">
    <property type="component" value="Unassembled WGS sequence"/>
</dbReference>
<dbReference type="RefSeq" id="WP_035581136.1">
    <property type="nucleotide sequence ID" value="NZ_ARYJ01000005.1"/>
</dbReference>
<proteinExistence type="predicted"/>
<reference evidence="2 3" key="1">
    <citation type="journal article" date="2014" name="Antonie Van Leeuwenhoek">
        <title>Hyphomonas beringensis sp. nov. and Hyphomonas chukchiensis sp. nov., isolated from surface seawater of the Bering Sea and Chukchi Sea.</title>
        <authorList>
            <person name="Li C."/>
            <person name="Lai Q."/>
            <person name="Li G."/>
            <person name="Dong C."/>
            <person name="Wang J."/>
            <person name="Liao Y."/>
            <person name="Shao Z."/>
        </authorList>
    </citation>
    <scope>NUCLEOTIDE SEQUENCE [LARGE SCALE GENOMIC DNA]</scope>
    <source>
        <strain evidence="2 3">VP2</strain>
    </source>
</reference>
<dbReference type="STRING" id="1280952.HJA_08774"/>
<name>A0A059FD32_9PROT</name>
<feature type="transmembrane region" description="Helical" evidence="1">
    <location>
        <begin position="66"/>
        <end position="87"/>
    </location>
</feature>
<accession>A0A059FD32</accession>
<feature type="transmembrane region" description="Helical" evidence="1">
    <location>
        <begin position="6"/>
        <end position="22"/>
    </location>
</feature>
<evidence type="ECO:0000313" key="2">
    <source>
        <dbReference type="EMBL" id="KCZ88448.1"/>
    </source>
</evidence>
<keyword evidence="1" id="KW-0472">Membrane</keyword>
<keyword evidence="3" id="KW-1185">Reference proteome</keyword>
<keyword evidence="1" id="KW-0812">Transmembrane</keyword>